<evidence type="ECO:0000256" key="2">
    <source>
        <dbReference type="PIRSR" id="PIRSR640198-2"/>
    </source>
</evidence>
<evidence type="ECO:0000313" key="5">
    <source>
        <dbReference type="Proteomes" id="UP000248627"/>
    </source>
</evidence>
<name>A0A2W2CD88_9ACTN</name>
<dbReference type="EMBL" id="POTX01000077">
    <property type="protein sequence ID" value="PZF96482.1"/>
    <property type="molecule type" value="Genomic_DNA"/>
</dbReference>
<gene>
    <name evidence="4" type="ORF">C1I93_13810</name>
</gene>
<proteinExistence type="predicted"/>
<feature type="active site" evidence="1">
    <location>
        <position position="238"/>
    </location>
</feature>
<dbReference type="Proteomes" id="UP000248627">
    <property type="component" value="Unassembled WGS sequence"/>
</dbReference>
<sequence>MCAEVPPVVAVIGRVAARLLPVAPDVPWRSVEPLPALNGDVAELLSATDSLRAVWDDNLKLATPAEIEAARKRSLRRHAIETGIIERLYALDRGATEALVAEGLTLDVVAEGELTEDTLAVIQDQYSALEYLAEAARGDSSLSLHFIRELHALVTRHQHTYDAHDQFGRVVRASLPHGEWKNQPNSVTREDGTRIHFTPPEHVQAEMERLLAMYEEMAATVHPIVRSAWLHHRFIRIHPFADGNGRVARALTLLVLLQAHYAPLVVDRRQRGDYIAALERANDGDIRPLVRFFARLERHALTSALTGSVQVAPAGAGAVEVARAYAERLQVLVRGRDGQQQQQTRKLADDLHVRLIDYMGSVRGQFLDAFAAVDPAAVALVTSAAPGQDKAGYWRAQLIRTANAVDFYTNLREGSWWVQLRLTVLGQAMRHVVAVQKVGRGETGVLAVTAFAESVENHTPSEPPRHVPLLNPGPDDSVTLIYTDSATDRWQEVCEFVDQALAASIAGFSNSLG</sequence>
<dbReference type="GO" id="GO:0005524">
    <property type="term" value="F:ATP binding"/>
    <property type="evidence" value="ECO:0007669"/>
    <property type="project" value="UniProtKB-KW"/>
</dbReference>
<dbReference type="Pfam" id="PF02661">
    <property type="entry name" value="Fic"/>
    <property type="match status" value="1"/>
</dbReference>
<feature type="binding site" evidence="2">
    <location>
        <position position="282"/>
    </location>
    <ligand>
        <name>ATP</name>
        <dbReference type="ChEBI" id="CHEBI:30616"/>
    </ligand>
</feature>
<dbReference type="InterPro" id="IPR040198">
    <property type="entry name" value="Fido_containing"/>
</dbReference>
<dbReference type="Gene3D" id="1.10.3290.10">
    <property type="entry name" value="Fido-like domain"/>
    <property type="match status" value="1"/>
</dbReference>
<feature type="binding site" evidence="2">
    <location>
        <begin position="242"/>
        <end position="249"/>
    </location>
    <ligand>
        <name>ATP</name>
        <dbReference type="ChEBI" id="CHEBI:30616"/>
    </ligand>
</feature>
<feature type="domain" description="Fido" evidence="3">
    <location>
        <begin position="142"/>
        <end position="295"/>
    </location>
</feature>
<dbReference type="PANTHER" id="PTHR13504:SF38">
    <property type="entry name" value="FIDO DOMAIN-CONTAINING PROTEIN"/>
    <property type="match status" value="1"/>
</dbReference>
<dbReference type="InterPro" id="IPR036597">
    <property type="entry name" value="Fido-like_dom_sf"/>
</dbReference>
<evidence type="ECO:0000313" key="4">
    <source>
        <dbReference type="EMBL" id="PZF96482.1"/>
    </source>
</evidence>
<dbReference type="AlphaFoldDB" id="A0A2W2CD88"/>
<keyword evidence="2" id="KW-0067">ATP-binding</keyword>
<dbReference type="OrthoDB" id="9813719at2"/>
<dbReference type="PANTHER" id="PTHR13504">
    <property type="entry name" value="FIDO DOMAIN-CONTAINING PROTEIN DDB_G0283145"/>
    <property type="match status" value="1"/>
</dbReference>
<protein>
    <recommendedName>
        <fullName evidence="3">Fido domain-containing protein</fullName>
    </recommendedName>
</protein>
<organism evidence="4 5">
    <name type="scientific">Micromonospora endophytica</name>
    <dbReference type="NCBI Taxonomy" id="515350"/>
    <lineage>
        <taxon>Bacteria</taxon>
        <taxon>Bacillati</taxon>
        <taxon>Actinomycetota</taxon>
        <taxon>Actinomycetes</taxon>
        <taxon>Micromonosporales</taxon>
        <taxon>Micromonosporaceae</taxon>
        <taxon>Micromonospora</taxon>
    </lineage>
</organism>
<dbReference type="SUPFAM" id="SSF140931">
    <property type="entry name" value="Fic-like"/>
    <property type="match status" value="1"/>
</dbReference>
<comment type="caution">
    <text evidence="4">The sequence shown here is derived from an EMBL/GenBank/DDBJ whole genome shotgun (WGS) entry which is preliminary data.</text>
</comment>
<evidence type="ECO:0000259" key="3">
    <source>
        <dbReference type="PROSITE" id="PS51459"/>
    </source>
</evidence>
<accession>A0A2W2CD88</accession>
<reference evidence="4 5" key="1">
    <citation type="submission" date="2018-01" db="EMBL/GenBank/DDBJ databases">
        <title>Draft genome sequence of Jishengella endophytica.</title>
        <authorList>
            <person name="Sahin N."/>
            <person name="Ay H."/>
            <person name="Saygin H."/>
        </authorList>
    </citation>
    <scope>NUCLEOTIDE SEQUENCE [LARGE SCALE GENOMIC DNA]</scope>
    <source>
        <strain evidence="4 5">DSM 45430</strain>
    </source>
</reference>
<evidence type="ECO:0000256" key="1">
    <source>
        <dbReference type="PIRSR" id="PIRSR640198-1"/>
    </source>
</evidence>
<keyword evidence="5" id="KW-1185">Reference proteome</keyword>
<dbReference type="PROSITE" id="PS51459">
    <property type="entry name" value="FIDO"/>
    <property type="match status" value="1"/>
</dbReference>
<keyword evidence="2" id="KW-0547">Nucleotide-binding</keyword>
<dbReference type="InterPro" id="IPR003812">
    <property type="entry name" value="Fido"/>
</dbReference>